<dbReference type="GO" id="GO:0044096">
    <property type="term" value="C:type IV pilus"/>
    <property type="evidence" value="ECO:0007669"/>
    <property type="project" value="TreeGrafter"/>
</dbReference>
<dbReference type="GO" id="GO:0043107">
    <property type="term" value="P:type IV pilus-dependent motility"/>
    <property type="evidence" value="ECO:0007669"/>
    <property type="project" value="TreeGrafter"/>
</dbReference>
<dbReference type="EMBL" id="MLJW01003357">
    <property type="protein sequence ID" value="OIQ72235.1"/>
    <property type="molecule type" value="Genomic_DNA"/>
</dbReference>
<keyword evidence="2" id="KW-0472">Membrane</keyword>
<evidence type="ECO:0000313" key="3">
    <source>
        <dbReference type="EMBL" id="OIQ72235.1"/>
    </source>
</evidence>
<accession>A0A1J5Q440</accession>
<feature type="transmembrane region" description="Helical" evidence="2">
    <location>
        <begin position="45"/>
        <end position="66"/>
    </location>
</feature>
<proteinExistence type="predicted"/>
<reference evidence="3" key="1">
    <citation type="submission" date="2016-10" db="EMBL/GenBank/DDBJ databases">
        <title>Sequence of Gallionella enrichment culture.</title>
        <authorList>
            <person name="Poehlein A."/>
            <person name="Muehling M."/>
            <person name="Daniel R."/>
        </authorList>
    </citation>
    <scope>NUCLEOTIDE SEQUENCE</scope>
</reference>
<dbReference type="Pfam" id="PF07963">
    <property type="entry name" value="N_methyl"/>
    <property type="match status" value="1"/>
</dbReference>
<dbReference type="PROSITE" id="PS00409">
    <property type="entry name" value="PROKAR_NTER_METHYL"/>
    <property type="match status" value="1"/>
</dbReference>
<evidence type="ECO:0000256" key="1">
    <source>
        <dbReference type="ARBA" id="ARBA00022481"/>
    </source>
</evidence>
<protein>
    <submittedName>
        <fullName evidence="3">Fimbrial protein</fullName>
    </submittedName>
</protein>
<gene>
    <name evidence="3" type="primary">pilE_20</name>
    <name evidence="3" type="ORF">GALL_461400</name>
</gene>
<dbReference type="AlphaFoldDB" id="A0A1J5Q440"/>
<dbReference type="InterPro" id="IPR012902">
    <property type="entry name" value="N_methyl_site"/>
</dbReference>
<keyword evidence="2" id="KW-0812">Transmembrane</keyword>
<dbReference type="PANTHER" id="PTHR30093">
    <property type="entry name" value="GENERAL SECRETION PATHWAY PROTEIN G"/>
    <property type="match status" value="1"/>
</dbReference>
<dbReference type="InterPro" id="IPR001082">
    <property type="entry name" value="Pilin"/>
</dbReference>
<dbReference type="GO" id="GO:0007155">
    <property type="term" value="P:cell adhesion"/>
    <property type="evidence" value="ECO:0007669"/>
    <property type="project" value="InterPro"/>
</dbReference>
<keyword evidence="1" id="KW-0488">Methylation</keyword>
<name>A0A1J5Q440_9ZZZZ</name>
<keyword evidence="2" id="KW-1133">Transmembrane helix</keyword>
<dbReference type="InterPro" id="IPR045584">
    <property type="entry name" value="Pilin-like"/>
</dbReference>
<comment type="caution">
    <text evidence="3">The sequence shown here is derived from an EMBL/GenBank/DDBJ whole genome shotgun (WGS) entry which is preliminary data.</text>
</comment>
<dbReference type="Pfam" id="PF00114">
    <property type="entry name" value="Pilin"/>
    <property type="match status" value="1"/>
</dbReference>
<dbReference type="SUPFAM" id="SSF54523">
    <property type="entry name" value="Pili subunits"/>
    <property type="match status" value="1"/>
</dbReference>
<evidence type="ECO:0000256" key="2">
    <source>
        <dbReference type="SAM" id="Phobius"/>
    </source>
</evidence>
<sequence length="184" mass="19152">MHAATWPGDCKVKMAHVAPSILPASHAPTLQGPAMRRSLQHGFTLIELMIVVAIIGILAAIAIPAYQNYTVRAQVAEGLSLAEGAKVAVWDYYAQHGQMPSSNASAGMALPASVTGNYVKSVNIAGGKITIIYGNQANTALNNKTLYLSGAASGDTLQWTCTTAPGGVQDANGVPRQYLPTSCT</sequence>
<dbReference type="NCBIfam" id="TIGR02532">
    <property type="entry name" value="IV_pilin_GFxxxE"/>
    <property type="match status" value="1"/>
</dbReference>
<dbReference type="PANTHER" id="PTHR30093:SF34">
    <property type="entry name" value="PREPILIN PEPTIDASE-DEPENDENT PROTEIN D"/>
    <property type="match status" value="1"/>
</dbReference>
<organism evidence="3">
    <name type="scientific">mine drainage metagenome</name>
    <dbReference type="NCBI Taxonomy" id="410659"/>
    <lineage>
        <taxon>unclassified sequences</taxon>
        <taxon>metagenomes</taxon>
        <taxon>ecological metagenomes</taxon>
    </lineage>
</organism>
<dbReference type="Gene3D" id="3.30.700.10">
    <property type="entry name" value="Glycoprotein, Type 4 Pilin"/>
    <property type="match status" value="1"/>
</dbReference>